<dbReference type="AlphaFoldDB" id="A0A0G0QHY8"/>
<comment type="caution">
    <text evidence="1">The sequence shown here is derived from an EMBL/GenBank/DDBJ whole genome shotgun (WGS) entry which is preliminary data.</text>
</comment>
<evidence type="ECO:0000313" key="1">
    <source>
        <dbReference type="EMBL" id="KKR10025.1"/>
    </source>
</evidence>
<proteinExistence type="predicted"/>
<dbReference type="STRING" id="1618550.UT39_C0024G0004"/>
<evidence type="ECO:0008006" key="3">
    <source>
        <dbReference type="Google" id="ProtNLM"/>
    </source>
</evidence>
<sequence>MEQLPYFNKITLGEILGKEGENLNYWIKKLLKNGEIIALKKGLYVSRLYLLSLAKNPDLREKYLEYLANIIRFPSYISLEYALSKFGVIPEGVYAITSITTKTGRTYKSKLGSFIYKSMRDDLFGGFSVIDFENKRIKFATKAKALFDFLYFRKRGNMDNLRINWDQFNENDKQEFKKIVFDSGIYKIKKELTKLKW</sequence>
<dbReference type="Proteomes" id="UP000034246">
    <property type="component" value="Unassembled WGS sequence"/>
</dbReference>
<dbReference type="PATRIC" id="fig|1618550.3.peg.1101"/>
<dbReference type="EMBL" id="LBWP01000024">
    <property type="protein sequence ID" value="KKR10025.1"/>
    <property type="molecule type" value="Genomic_DNA"/>
</dbReference>
<reference evidence="1 2" key="1">
    <citation type="journal article" date="2015" name="Nature">
        <title>rRNA introns, odd ribosomes, and small enigmatic genomes across a large radiation of phyla.</title>
        <authorList>
            <person name="Brown C.T."/>
            <person name="Hug L.A."/>
            <person name="Thomas B.C."/>
            <person name="Sharon I."/>
            <person name="Castelle C.J."/>
            <person name="Singh A."/>
            <person name="Wilkins M.J."/>
            <person name="Williams K.H."/>
            <person name="Banfield J.F."/>
        </authorList>
    </citation>
    <scope>NUCLEOTIDE SEQUENCE [LARGE SCALE GENOMIC DNA]</scope>
</reference>
<name>A0A0G0QHY8_9BACT</name>
<evidence type="ECO:0000313" key="2">
    <source>
        <dbReference type="Proteomes" id="UP000034246"/>
    </source>
</evidence>
<gene>
    <name evidence="1" type="ORF">UT39_C0024G0004</name>
</gene>
<organism evidence="1 2">
    <name type="scientific">Candidatus Woesebacteria bacterium GW2011_GWA1_39_21</name>
    <dbReference type="NCBI Taxonomy" id="1618550"/>
    <lineage>
        <taxon>Bacteria</taxon>
        <taxon>Candidatus Woeseibacteriota</taxon>
    </lineage>
</organism>
<protein>
    <recommendedName>
        <fullName evidence="3">Transcriptional regulator, AbiEi antitoxin, Type IV TA system</fullName>
    </recommendedName>
</protein>
<accession>A0A0G0QHY8</accession>